<reference evidence="2 3" key="1">
    <citation type="journal article" date="2017" name="Genome Announc.">
        <title>Draft Genome Sequence of Romboutsia maritimum sp. nov. Strain CCRI-22766(T), Isolated from Coastal Estuarine Mud.</title>
        <authorList>
            <person name="Maheux A.F."/>
            <person name="Boudreau D.K."/>
            <person name="Berube E."/>
            <person name="Boissinot M."/>
            <person name="Raymond F."/>
            <person name="Brodeur S."/>
            <person name="Corbeil J."/>
            <person name="Brightwell G."/>
            <person name="Broda D."/>
            <person name="Omar R.F."/>
            <person name="Bergeron M.G."/>
        </authorList>
    </citation>
    <scope>NUCLEOTIDE SEQUENCE [LARGE SCALE GENOMIC DNA]</scope>
    <source>
        <strain evidence="2 3">CCRI-22766</strain>
    </source>
</reference>
<feature type="transmembrane region" description="Helical" evidence="1">
    <location>
        <begin position="12"/>
        <end position="29"/>
    </location>
</feature>
<dbReference type="InterPro" id="IPR008964">
    <property type="entry name" value="Invasin/intimin_cell_adhesion"/>
</dbReference>
<dbReference type="RefSeq" id="WP_095405952.1">
    <property type="nucleotide sequence ID" value="NZ_NOJZ02000002.1"/>
</dbReference>
<sequence length="507" mass="57439">MRLIKDKNYRNLAIVISIPLLIIAQYYLFKFGVLRPMVKGVEIQIVDGEYIKDIDKYVVKLNDTLELSIGDYITIPSYAKEPNIRFKVLDNTETLKIEGNKMTALKEGFSSIGIMKNSRVLKKATIKVVDPKVENLNLNISDDLNYVGDTAKINSTVQVDYKKFEDSYKAVYESSNENILRIENNEIKAVGVGTATVYAKSGDKEESISYTIRAKVAKIEISDNLQIEIGQNQKLNPSIITSPRNLKHPNITYELLGSKIPVSRAIRLDSDGTVVGLREGEEKVKIICGNKSKIITINVVKESITNKSIENLNLTYEVVDNKMIVKLTWDYFKDVFNYDIYLRNNTLNESEFKMVKSINIKESEVGSDKKVTTTLEIDLTNNQNQDLDIYVVGKTTVGNTKQSNTQSIKYDPSPIENEKVENLSGTINKENNTVEATWGLMNNPNYTYSVYIKDNTDIKEEFRLYKDNLNTNNVTIDTKGPDINLDIYVIANYNGRSSIKSEVINIK</sequence>
<dbReference type="AlphaFoldDB" id="A0A371IVS3"/>
<dbReference type="OrthoDB" id="1757967at2"/>
<comment type="caution">
    <text evidence="2">The sequence shown here is derived from an EMBL/GenBank/DDBJ whole genome shotgun (WGS) entry which is preliminary data.</text>
</comment>
<evidence type="ECO:0000313" key="3">
    <source>
        <dbReference type="Proteomes" id="UP000243494"/>
    </source>
</evidence>
<keyword evidence="1" id="KW-0472">Membrane</keyword>
<organism evidence="2 3">
    <name type="scientific">Romboutsia maritimum</name>
    <dbReference type="NCBI Taxonomy" id="2020948"/>
    <lineage>
        <taxon>Bacteria</taxon>
        <taxon>Bacillati</taxon>
        <taxon>Bacillota</taxon>
        <taxon>Clostridia</taxon>
        <taxon>Peptostreptococcales</taxon>
        <taxon>Peptostreptococcaceae</taxon>
        <taxon>Romboutsia</taxon>
    </lineage>
</organism>
<dbReference type="EMBL" id="NOJZ02000002">
    <property type="protein sequence ID" value="RDY24566.1"/>
    <property type="molecule type" value="Genomic_DNA"/>
</dbReference>
<name>A0A371IVS3_9FIRM</name>
<proteinExistence type="predicted"/>
<keyword evidence="3" id="KW-1185">Reference proteome</keyword>
<gene>
    <name evidence="2" type="ORF">CHF27_002685</name>
</gene>
<keyword evidence="1" id="KW-1133">Transmembrane helix</keyword>
<accession>A0A371IVS3</accession>
<protein>
    <recommendedName>
        <fullName evidence="4">BIG2 domain-containing protein</fullName>
    </recommendedName>
</protein>
<evidence type="ECO:0000256" key="1">
    <source>
        <dbReference type="SAM" id="Phobius"/>
    </source>
</evidence>
<evidence type="ECO:0000313" key="2">
    <source>
        <dbReference type="EMBL" id="RDY24566.1"/>
    </source>
</evidence>
<evidence type="ECO:0008006" key="4">
    <source>
        <dbReference type="Google" id="ProtNLM"/>
    </source>
</evidence>
<dbReference type="Gene3D" id="2.60.40.1080">
    <property type="match status" value="1"/>
</dbReference>
<keyword evidence="1" id="KW-0812">Transmembrane</keyword>
<dbReference type="SUPFAM" id="SSF49373">
    <property type="entry name" value="Invasin/intimin cell-adhesion fragments"/>
    <property type="match status" value="1"/>
</dbReference>
<dbReference type="Proteomes" id="UP000243494">
    <property type="component" value="Unassembled WGS sequence"/>
</dbReference>